<feature type="domain" description="Gfo/Idh/MocA-like oxidoreductase N-terminal" evidence="1">
    <location>
        <begin position="5"/>
        <end position="121"/>
    </location>
</feature>
<dbReference type="InterPro" id="IPR051450">
    <property type="entry name" value="Gfo/Idh/MocA_Oxidoreductases"/>
</dbReference>
<dbReference type="InterPro" id="IPR055170">
    <property type="entry name" value="GFO_IDH_MocA-like_dom"/>
</dbReference>
<sequence>MSSPLRAGVIGIGYFGRFHARHYALNPDVTLAAVVDRNHDRAQAIADEYGCEAFTDPADLIGRVDLVSVAVPTANHHAMAGQLLSAGIHCLVEKPIAATLAEADELIALADARNLVLQVGHIERFSAVYRALTERVSRPLFIESVRAGPVRERANDVDVVLDLMIHDIDIVAGLAGAPIETIQAVGMPVVNATSDIANARLTFENGVVATVTANRIAEKVERVMRVYETDRYTVCDFADSRIAEFERTGDLKTDGLAAVRTGEQTIEREDSLANEIAHFVSCVRTGAQPAVGGFAGREALRIAQGVIESVSDHQRRFAAAPAVPAAGPVSAHVEV</sequence>
<organism evidence="3 4">
    <name type="scientific">Amorphus orientalis</name>
    <dbReference type="NCBI Taxonomy" id="649198"/>
    <lineage>
        <taxon>Bacteria</taxon>
        <taxon>Pseudomonadati</taxon>
        <taxon>Pseudomonadota</taxon>
        <taxon>Alphaproteobacteria</taxon>
        <taxon>Hyphomicrobiales</taxon>
        <taxon>Amorphaceae</taxon>
        <taxon>Amorphus</taxon>
    </lineage>
</organism>
<keyword evidence="4" id="KW-1185">Reference proteome</keyword>
<feature type="domain" description="GFO/IDH/MocA-like oxidoreductase" evidence="2">
    <location>
        <begin position="156"/>
        <end position="227"/>
    </location>
</feature>
<name>A0AAE3VMT4_9HYPH</name>
<protein>
    <submittedName>
        <fullName evidence="3">Dehydrogenase</fullName>
    </submittedName>
</protein>
<dbReference type="InterPro" id="IPR000683">
    <property type="entry name" value="Gfo/Idh/MocA-like_OxRdtase_N"/>
</dbReference>
<evidence type="ECO:0000259" key="2">
    <source>
        <dbReference type="Pfam" id="PF22725"/>
    </source>
</evidence>
<evidence type="ECO:0000259" key="1">
    <source>
        <dbReference type="Pfam" id="PF01408"/>
    </source>
</evidence>
<dbReference type="SUPFAM" id="SSF55347">
    <property type="entry name" value="Glyceraldehyde-3-phosphate dehydrogenase-like, C-terminal domain"/>
    <property type="match status" value="1"/>
</dbReference>
<dbReference type="Pfam" id="PF22725">
    <property type="entry name" value="GFO_IDH_MocA_C3"/>
    <property type="match status" value="1"/>
</dbReference>
<accession>A0AAE3VMT4</accession>
<dbReference type="PANTHER" id="PTHR43377:SF1">
    <property type="entry name" value="BILIVERDIN REDUCTASE A"/>
    <property type="match status" value="1"/>
</dbReference>
<evidence type="ECO:0000313" key="3">
    <source>
        <dbReference type="EMBL" id="MDQ0314808.1"/>
    </source>
</evidence>
<comment type="caution">
    <text evidence="3">The sequence shown here is derived from an EMBL/GenBank/DDBJ whole genome shotgun (WGS) entry which is preliminary data.</text>
</comment>
<gene>
    <name evidence="3" type="ORF">J2S73_001245</name>
</gene>
<dbReference type="GO" id="GO:0000166">
    <property type="term" value="F:nucleotide binding"/>
    <property type="evidence" value="ECO:0007669"/>
    <property type="project" value="InterPro"/>
</dbReference>
<dbReference type="AlphaFoldDB" id="A0AAE3VMT4"/>
<dbReference type="PANTHER" id="PTHR43377">
    <property type="entry name" value="BILIVERDIN REDUCTASE A"/>
    <property type="match status" value="1"/>
</dbReference>
<dbReference type="EMBL" id="JAUSUL010000001">
    <property type="protein sequence ID" value="MDQ0314808.1"/>
    <property type="molecule type" value="Genomic_DNA"/>
</dbReference>
<proteinExistence type="predicted"/>
<dbReference type="RefSeq" id="WP_306884595.1">
    <property type="nucleotide sequence ID" value="NZ_JAUSUL010000001.1"/>
</dbReference>
<dbReference type="Gene3D" id="3.30.360.10">
    <property type="entry name" value="Dihydrodipicolinate Reductase, domain 2"/>
    <property type="match status" value="1"/>
</dbReference>
<evidence type="ECO:0000313" key="4">
    <source>
        <dbReference type="Proteomes" id="UP001229244"/>
    </source>
</evidence>
<dbReference type="Pfam" id="PF01408">
    <property type="entry name" value="GFO_IDH_MocA"/>
    <property type="match status" value="1"/>
</dbReference>
<dbReference type="Proteomes" id="UP001229244">
    <property type="component" value="Unassembled WGS sequence"/>
</dbReference>
<dbReference type="InterPro" id="IPR036291">
    <property type="entry name" value="NAD(P)-bd_dom_sf"/>
</dbReference>
<dbReference type="Gene3D" id="3.40.50.720">
    <property type="entry name" value="NAD(P)-binding Rossmann-like Domain"/>
    <property type="match status" value="1"/>
</dbReference>
<dbReference type="SUPFAM" id="SSF51735">
    <property type="entry name" value="NAD(P)-binding Rossmann-fold domains"/>
    <property type="match status" value="1"/>
</dbReference>
<reference evidence="3" key="1">
    <citation type="submission" date="2023-07" db="EMBL/GenBank/DDBJ databases">
        <title>Genomic Encyclopedia of Type Strains, Phase IV (KMG-IV): sequencing the most valuable type-strain genomes for metagenomic binning, comparative biology and taxonomic classification.</title>
        <authorList>
            <person name="Goeker M."/>
        </authorList>
    </citation>
    <scope>NUCLEOTIDE SEQUENCE</scope>
    <source>
        <strain evidence="3">DSM 21202</strain>
    </source>
</reference>